<accession>A0AAV6LEK5</accession>
<protein>
    <recommendedName>
        <fullName evidence="1">RNase H type-1 domain-containing protein</fullName>
    </recommendedName>
</protein>
<dbReference type="Pfam" id="PF13456">
    <property type="entry name" value="RVT_3"/>
    <property type="match status" value="1"/>
</dbReference>
<dbReference type="InterPro" id="IPR052929">
    <property type="entry name" value="RNase_H-like_EbsB-rel"/>
</dbReference>
<gene>
    <name evidence="2" type="ORF">RHGRI_006099</name>
</gene>
<dbReference type="InterPro" id="IPR002156">
    <property type="entry name" value="RNaseH_domain"/>
</dbReference>
<dbReference type="Proteomes" id="UP000823749">
    <property type="component" value="Chromosome 2"/>
</dbReference>
<dbReference type="AlphaFoldDB" id="A0AAV6LEK5"/>
<dbReference type="PANTHER" id="PTHR47074">
    <property type="entry name" value="BNAC02G40300D PROTEIN"/>
    <property type="match status" value="1"/>
</dbReference>
<reference evidence="2" key="1">
    <citation type="submission" date="2020-08" db="EMBL/GenBank/DDBJ databases">
        <title>Plant Genome Project.</title>
        <authorList>
            <person name="Zhang R.-G."/>
        </authorList>
    </citation>
    <scope>NUCLEOTIDE SEQUENCE</scope>
    <source>
        <strain evidence="2">WSP0</strain>
        <tissue evidence="2">Leaf</tissue>
    </source>
</reference>
<dbReference type="GO" id="GO:0004523">
    <property type="term" value="F:RNA-DNA hybrid ribonuclease activity"/>
    <property type="evidence" value="ECO:0007669"/>
    <property type="project" value="InterPro"/>
</dbReference>
<comment type="caution">
    <text evidence="2">The sequence shown here is derived from an EMBL/GenBank/DDBJ whole genome shotgun (WGS) entry which is preliminary data.</text>
</comment>
<dbReference type="EMBL" id="JACTNZ010000002">
    <property type="protein sequence ID" value="KAG5563545.1"/>
    <property type="molecule type" value="Genomic_DNA"/>
</dbReference>
<evidence type="ECO:0000313" key="3">
    <source>
        <dbReference type="Proteomes" id="UP000823749"/>
    </source>
</evidence>
<organism evidence="2 3">
    <name type="scientific">Rhododendron griersonianum</name>
    <dbReference type="NCBI Taxonomy" id="479676"/>
    <lineage>
        <taxon>Eukaryota</taxon>
        <taxon>Viridiplantae</taxon>
        <taxon>Streptophyta</taxon>
        <taxon>Embryophyta</taxon>
        <taxon>Tracheophyta</taxon>
        <taxon>Spermatophyta</taxon>
        <taxon>Magnoliopsida</taxon>
        <taxon>eudicotyledons</taxon>
        <taxon>Gunneridae</taxon>
        <taxon>Pentapetalae</taxon>
        <taxon>asterids</taxon>
        <taxon>Ericales</taxon>
        <taxon>Ericaceae</taxon>
        <taxon>Ericoideae</taxon>
        <taxon>Rhodoreae</taxon>
        <taxon>Rhododendron</taxon>
    </lineage>
</organism>
<evidence type="ECO:0000259" key="1">
    <source>
        <dbReference type="Pfam" id="PF13456"/>
    </source>
</evidence>
<dbReference type="GO" id="GO:0003676">
    <property type="term" value="F:nucleic acid binding"/>
    <property type="evidence" value="ECO:0007669"/>
    <property type="project" value="InterPro"/>
</dbReference>
<dbReference type="PANTHER" id="PTHR47074:SF11">
    <property type="entry name" value="REVERSE TRANSCRIPTASE-LIKE PROTEIN"/>
    <property type="match status" value="1"/>
</dbReference>
<feature type="domain" description="RNase H type-1" evidence="1">
    <location>
        <begin position="1"/>
        <end position="64"/>
    </location>
</feature>
<keyword evidence="3" id="KW-1185">Reference proteome</keyword>
<evidence type="ECO:0000313" key="2">
    <source>
        <dbReference type="EMBL" id="KAG5563545.1"/>
    </source>
</evidence>
<proteinExistence type="predicted"/>
<sequence>MVIRDWQGKFVAAGAIQRQYYVDPLLVEALAAREGIPLVLRMGLDRIVVESDCQQSLHMLQQRTILLGFLRQMSFRL</sequence>
<name>A0AAV6LEK5_9ERIC</name>